<gene>
    <name evidence="1" type="ORF">METZ01_LOCUS233824</name>
</gene>
<proteinExistence type="predicted"/>
<reference evidence="1" key="1">
    <citation type="submission" date="2018-05" db="EMBL/GenBank/DDBJ databases">
        <authorList>
            <person name="Lanie J.A."/>
            <person name="Ng W.-L."/>
            <person name="Kazmierczak K.M."/>
            <person name="Andrzejewski T.M."/>
            <person name="Davidsen T.M."/>
            <person name="Wayne K.J."/>
            <person name="Tettelin H."/>
            <person name="Glass J.I."/>
            <person name="Rusch D."/>
            <person name="Podicherti R."/>
            <person name="Tsui H.-C.T."/>
            <person name="Winkler M.E."/>
        </authorList>
    </citation>
    <scope>NUCLEOTIDE SEQUENCE</scope>
</reference>
<dbReference type="InterPro" id="IPR027417">
    <property type="entry name" value="P-loop_NTPase"/>
</dbReference>
<accession>A0A382H131</accession>
<protein>
    <recommendedName>
        <fullName evidence="2">Sulfotransferase domain-containing protein</fullName>
    </recommendedName>
</protein>
<name>A0A382H131_9ZZZZ</name>
<evidence type="ECO:0008006" key="2">
    <source>
        <dbReference type="Google" id="ProtNLM"/>
    </source>
</evidence>
<dbReference type="SUPFAM" id="SSF52540">
    <property type="entry name" value="P-loop containing nucleoside triphosphate hydrolases"/>
    <property type="match status" value="1"/>
</dbReference>
<dbReference type="Gene3D" id="3.40.50.300">
    <property type="entry name" value="P-loop containing nucleotide triphosphate hydrolases"/>
    <property type="match status" value="1"/>
</dbReference>
<evidence type="ECO:0000313" key="1">
    <source>
        <dbReference type="EMBL" id="SVB80970.1"/>
    </source>
</evidence>
<organism evidence="1">
    <name type="scientific">marine metagenome</name>
    <dbReference type="NCBI Taxonomy" id="408172"/>
    <lineage>
        <taxon>unclassified sequences</taxon>
        <taxon>metagenomes</taxon>
        <taxon>ecological metagenomes</taxon>
    </lineage>
</organism>
<sequence length="230" mass="25398">MRSKDVVAQTDQAPGPEPVILVSGLPRSGTSMIMQMLKAGGLEVLSDGQRGADDDNPKGYYELDAVKATKDDPSWLDRAPGKAVKMISQLLYDLPERTSCKVIFLRREMGEILASQRKMLERRNGSGSDTDDAGIARIFGTHLKDVLAWADRRDGLELLEVWHGDVLRDAGKVAGEIERFLERELNVEAMASVVDRGLHRNLAGAVTAEDYMDADEEEAVAKRLRDLGYL</sequence>
<dbReference type="EMBL" id="UINC01058562">
    <property type="protein sequence ID" value="SVB80970.1"/>
    <property type="molecule type" value="Genomic_DNA"/>
</dbReference>
<dbReference type="AlphaFoldDB" id="A0A382H131"/>